<protein>
    <submittedName>
        <fullName evidence="2">DUF3352 domain-containing protein</fullName>
    </submittedName>
</protein>
<dbReference type="InterPro" id="IPR021787">
    <property type="entry name" value="DUF3352"/>
</dbReference>
<reference evidence="2" key="1">
    <citation type="journal article" date="2020" name="mSystems">
        <title>Genome- and Community-Level Interaction Insights into Carbon Utilization and Element Cycling Functions of Hydrothermarchaeota in Hydrothermal Sediment.</title>
        <authorList>
            <person name="Zhou Z."/>
            <person name="Liu Y."/>
            <person name="Xu W."/>
            <person name="Pan J."/>
            <person name="Luo Z.H."/>
            <person name="Li M."/>
        </authorList>
    </citation>
    <scope>NUCLEOTIDE SEQUENCE [LARGE SCALE GENOMIC DNA]</scope>
    <source>
        <strain evidence="2">SpSt-374</strain>
    </source>
</reference>
<evidence type="ECO:0000313" key="2">
    <source>
        <dbReference type="EMBL" id="HGG03104.1"/>
    </source>
</evidence>
<comment type="caution">
    <text evidence="2">The sequence shown here is derived from an EMBL/GenBank/DDBJ whole genome shotgun (WGS) entry which is preliminary data.</text>
</comment>
<name>A0A7C3ZPS2_9CYAN</name>
<keyword evidence="1" id="KW-0472">Membrane</keyword>
<feature type="transmembrane region" description="Helical" evidence="1">
    <location>
        <begin position="14"/>
        <end position="36"/>
    </location>
</feature>
<proteinExistence type="predicted"/>
<accession>A0A7C3ZPS2</accession>
<dbReference type="AlphaFoldDB" id="A0A7C3ZPS2"/>
<gene>
    <name evidence="2" type="ORF">ENR15_21300</name>
</gene>
<organism evidence="2">
    <name type="scientific">Planktothricoides sp. SpSt-374</name>
    <dbReference type="NCBI Taxonomy" id="2282167"/>
    <lineage>
        <taxon>Bacteria</taxon>
        <taxon>Bacillati</taxon>
        <taxon>Cyanobacteriota</taxon>
        <taxon>Cyanophyceae</taxon>
        <taxon>Oscillatoriophycideae</taxon>
        <taxon>Oscillatoriales</taxon>
        <taxon>Oscillatoriaceae</taxon>
        <taxon>Planktothricoides</taxon>
    </lineage>
</organism>
<dbReference type="EMBL" id="DSPX01000213">
    <property type="protein sequence ID" value="HGG03104.1"/>
    <property type="molecule type" value="Genomic_DNA"/>
</dbReference>
<keyword evidence="1" id="KW-0812">Transmembrane</keyword>
<dbReference type="Pfam" id="PF11832">
    <property type="entry name" value="DUF3352"/>
    <property type="match status" value="1"/>
</dbReference>
<evidence type="ECO:0000256" key="1">
    <source>
        <dbReference type="SAM" id="Phobius"/>
    </source>
</evidence>
<keyword evidence="1" id="KW-1133">Transmembrane helix</keyword>
<sequence length="571" mass="62394">MQEEKQNLGALRRLPLPVVGAVVLLVGGSAAAYWLLSQRGYTPGAKLAADFLPANTSIALSVSTEPAQWQQLRSFGTKESQQLFDNNLLQLRDRFLSANGYDYDRDIRPWVGGDITLAFLPPPSLDPNEPSTSPEGIIKSPVGQSVVMVLPIGNRSKAAEILSLAKPLPNTEWVERTYNNITIKESNGIGPQNYAVADFKGRFLVITNSSLAMNRTIDAYNSGDSLATVPGLNEAWNKMDATANFARFYVNLPVAAAVTALSIQGEISPQNLTAGQHQAIVATMNLEAEGIRFQSLSWLKPDSTTKYVVENNATTTVNRLPASSFMVMTGGNLQRLWQNYVQTAQGNPLAPLKPEDLRQGVKTITKLDFDKDLLGWMAGEFSAALIPNPDPKASTFGWGLALMVAASDRRAGEETLKKLNELMAKEYKYKVENRLIADRPVTEWISENGALTATHGWLDGNFLFFTIGAPVGSTFVPTPTTPLNLADTFTKTVPLEPTPNNGQFFFDLEGFFKNPPNWMQLPPGQKIVLNAIRAIGVTTAITDDRTTRYELFVRLQKAGSPTPLPPPQVSP</sequence>